<feature type="region of interest" description="Disordered" evidence="1">
    <location>
        <begin position="629"/>
        <end position="657"/>
    </location>
</feature>
<name>A0A8J8P570_HALGN</name>
<dbReference type="Gene3D" id="3.30.450.40">
    <property type="match status" value="1"/>
</dbReference>
<feature type="domain" description="GAF" evidence="2">
    <location>
        <begin position="940"/>
        <end position="1117"/>
    </location>
</feature>
<feature type="compositionally biased region" description="Polar residues" evidence="1">
    <location>
        <begin position="671"/>
        <end position="686"/>
    </location>
</feature>
<feature type="compositionally biased region" description="Polar residues" evidence="1">
    <location>
        <begin position="482"/>
        <end position="491"/>
    </location>
</feature>
<dbReference type="AlphaFoldDB" id="A0A8J8P570"/>
<feature type="compositionally biased region" description="Polar residues" evidence="1">
    <location>
        <begin position="500"/>
        <end position="512"/>
    </location>
</feature>
<feature type="compositionally biased region" description="Basic and acidic residues" evidence="1">
    <location>
        <begin position="117"/>
        <end position="128"/>
    </location>
</feature>
<feature type="compositionally biased region" description="Basic and acidic residues" evidence="1">
    <location>
        <begin position="183"/>
        <end position="206"/>
    </location>
</feature>
<evidence type="ECO:0000313" key="4">
    <source>
        <dbReference type="Proteomes" id="UP000785679"/>
    </source>
</evidence>
<dbReference type="SMART" id="SM00065">
    <property type="entry name" value="GAF"/>
    <property type="match status" value="1"/>
</dbReference>
<proteinExistence type="predicted"/>
<evidence type="ECO:0000259" key="2">
    <source>
        <dbReference type="SMART" id="SM00065"/>
    </source>
</evidence>
<feature type="compositionally biased region" description="Low complexity" evidence="1">
    <location>
        <begin position="634"/>
        <end position="646"/>
    </location>
</feature>
<accession>A0A8J8P570</accession>
<feature type="region of interest" description="Disordered" evidence="1">
    <location>
        <begin position="171"/>
        <end position="215"/>
    </location>
</feature>
<feature type="region of interest" description="Disordered" evidence="1">
    <location>
        <begin position="671"/>
        <end position="694"/>
    </location>
</feature>
<gene>
    <name evidence="3" type="ORF">FGO68_gene13816</name>
</gene>
<comment type="caution">
    <text evidence="3">The sequence shown here is derived from an EMBL/GenBank/DDBJ whole genome shotgun (WGS) entry which is preliminary data.</text>
</comment>
<dbReference type="EMBL" id="RRYP01001327">
    <property type="protein sequence ID" value="TNV86079.1"/>
    <property type="molecule type" value="Genomic_DNA"/>
</dbReference>
<feature type="region of interest" description="Disordered" evidence="1">
    <location>
        <begin position="482"/>
        <end position="512"/>
    </location>
</feature>
<dbReference type="InterPro" id="IPR029016">
    <property type="entry name" value="GAF-like_dom_sf"/>
</dbReference>
<dbReference type="Proteomes" id="UP000785679">
    <property type="component" value="Unassembled WGS sequence"/>
</dbReference>
<evidence type="ECO:0000313" key="3">
    <source>
        <dbReference type="EMBL" id="TNV86079.1"/>
    </source>
</evidence>
<dbReference type="SUPFAM" id="SSF55781">
    <property type="entry name" value="GAF domain-like"/>
    <property type="match status" value="1"/>
</dbReference>
<sequence length="1173" mass="134315">MSIGRGMKISVLDALNFKSKQNYSIMDNNSPAWTPVGIQHLNSPTQQSQLRPSFDQSNIISVKLNPPQIFGNAYRSSSVQPPSRLPSPGRVQRQTSPKRQQYDIIGMASSPLKRGQNKYEHEEEERSPIDNFDITGQTIPHANITGGQLSPHFQTKQTKVLTAEAFLSKKMRSTAKSTVKTQDQSDKKRLESTKGSRTELTNEKRSQSNVKSSQKDLSDFKNMYLLDGVTEVKTSARKNGEANAEQRLGFKTSYLVKFANKAMGKSGTTKNQQLSNAIKVRQYTSSSTNKQQAQLNSIFKDRSPFSQQYGYQNNQTLNGDLTPLEDNATFSLQGQLPNGFWAQVPPLHLHQQQQYQTQQNFQTSQLMRDKLNQSYQQQIQRLKRRSIQTPQIELNKLNMGGQKYQPDQSSNAFNIRDGSTQIESSQISYRKANPQQMRERANQTTMTQFQQVRFDEQMIHLTSTPEQSHRLIISDIKHQQNRSFQHQQYSALSARKSTARDTSPTNEESSMYESEIFLLKEENRKMREINKQLLQELQRRQVIEKSQQRQGNTVGDQSVYVHNLYQQLYVSDMKKEREEVESELKAQRELATEAQMDVGELKRQNNQQAMIIKRYKKLVSELTAKLTHYEKHGTLPQTQQPQQSTTNSRENLATARKPSQENFHLQIPQQQFRSPVKNLHTSQYSAHTAARRHPSSINNHEALSHHNKAVFQHNQNNTQNTNTASAYKLEQLSHLLLKILHAKRKAGALLAVLNDAPEIIHVQGLTLFILDSKSSDITASRDQCYLQQMMFDGGWIERVARSVKEVQDPCFKKPEELLVKGRIHTKAHLVLPLYGKEEGKLAIAVQFKLKDQHQLYHTHDARRVLISDSGSLNESSDEELMSDRPQDSTLSQVDEQMLQIIMHFLQIKLDKLSTDQDYAVARKEVLDSIKLATMICTQRSFSELFDNMRQFIPKFFGFQSVGILLKDQQTNELFTFVDTYDNKVQKSEKSKEANYKNIDPVNDVVTMKIPNSMGITGLVYKTDETFVCQNAQKEQRYQADVDNLGGNTNSVNNFIIGSIYGYPEEKGKKKIVGILQLVNKLAVEDPITEYDKKKFKAFQSLIGMAVDNTAEIYTTINVTLAVKQAFEGLREYLDNITVGHDENNKNSTHITEHFMQINNQIRKLQSLKRQPMK</sequence>
<keyword evidence="4" id="KW-1185">Reference proteome</keyword>
<reference evidence="3" key="1">
    <citation type="submission" date="2019-06" db="EMBL/GenBank/DDBJ databases">
        <authorList>
            <person name="Zheng W."/>
        </authorList>
    </citation>
    <scope>NUCLEOTIDE SEQUENCE</scope>
    <source>
        <strain evidence="3">QDHG01</strain>
    </source>
</reference>
<protein>
    <recommendedName>
        <fullName evidence="2">GAF domain-containing protein</fullName>
    </recommendedName>
</protein>
<dbReference type="InterPro" id="IPR003018">
    <property type="entry name" value="GAF"/>
</dbReference>
<dbReference type="OrthoDB" id="6017640at2759"/>
<evidence type="ECO:0000256" key="1">
    <source>
        <dbReference type="SAM" id="MobiDB-lite"/>
    </source>
</evidence>
<organism evidence="3 4">
    <name type="scientific">Halteria grandinella</name>
    <dbReference type="NCBI Taxonomy" id="5974"/>
    <lineage>
        <taxon>Eukaryota</taxon>
        <taxon>Sar</taxon>
        <taxon>Alveolata</taxon>
        <taxon>Ciliophora</taxon>
        <taxon>Intramacronucleata</taxon>
        <taxon>Spirotrichea</taxon>
        <taxon>Stichotrichia</taxon>
        <taxon>Sporadotrichida</taxon>
        <taxon>Halteriidae</taxon>
        <taxon>Halteria</taxon>
    </lineage>
</organism>
<feature type="region of interest" description="Disordered" evidence="1">
    <location>
        <begin position="71"/>
        <end position="131"/>
    </location>
</feature>